<feature type="region of interest" description="Disordered" evidence="1">
    <location>
        <begin position="472"/>
        <end position="503"/>
    </location>
</feature>
<protein>
    <submittedName>
        <fullName evidence="2">Uncharacterized protein</fullName>
    </submittedName>
</protein>
<accession>A0AAD7TNZ0</accession>
<feature type="compositionally biased region" description="Polar residues" evidence="1">
    <location>
        <begin position="85"/>
        <end position="102"/>
    </location>
</feature>
<proteinExistence type="predicted"/>
<gene>
    <name evidence="2" type="ORF">ONZ51_g8280</name>
</gene>
<name>A0AAD7TNZ0_9APHY</name>
<feature type="compositionally biased region" description="Basic residues" evidence="1">
    <location>
        <begin position="69"/>
        <end position="83"/>
    </location>
</feature>
<feature type="region of interest" description="Disordered" evidence="1">
    <location>
        <begin position="550"/>
        <end position="570"/>
    </location>
</feature>
<organism evidence="2 3">
    <name type="scientific">Trametes cubensis</name>
    <dbReference type="NCBI Taxonomy" id="1111947"/>
    <lineage>
        <taxon>Eukaryota</taxon>
        <taxon>Fungi</taxon>
        <taxon>Dikarya</taxon>
        <taxon>Basidiomycota</taxon>
        <taxon>Agaricomycotina</taxon>
        <taxon>Agaricomycetes</taxon>
        <taxon>Polyporales</taxon>
        <taxon>Polyporaceae</taxon>
        <taxon>Trametes</taxon>
    </lineage>
</organism>
<keyword evidence="3" id="KW-1185">Reference proteome</keyword>
<comment type="caution">
    <text evidence="2">The sequence shown here is derived from an EMBL/GenBank/DDBJ whole genome shotgun (WGS) entry which is preliminary data.</text>
</comment>
<evidence type="ECO:0000313" key="2">
    <source>
        <dbReference type="EMBL" id="KAJ8472775.1"/>
    </source>
</evidence>
<evidence type="ECO:0000313" key="3">
    <source>
        <dbReference type="Proteomes" id="UP001215151"/>
    </source>
</evidence>
<dbReference type="AlphaFoldDB" id="A0AAD7TNZ0"/>
<dbReference type="Proteomes" id="UP001215151">
    <property type="component" value="Unassembled WGS sequence"/>
</dbReference>
<sequence>MASGQLSPYPSCADGLGLMNCTDHRSASSLLTPTASVCTVSSLGAAGSESDARGRMKTMQTKDILKSPQPHRFHLVPSGRKRAQTTDPSSNRGMNSRPSAQWRSKEGWLASPGDERRAEDGSDGFLSPQLSPVLMTTQDTVLFSPQSPYLSDDTGRVYAHEDHLLVSDHLRSPDMAEHESRPTSTCSALSSQTTSVSFTLVQDQASKRFSTASDTANLKAVLRDDDIKHVSVLRESLAEADEYTWQAQGESEDEDVPSALPQCDAVVESPAQIASEEPDIEFGDRPDFLGNPVNSIHTPSASLESLMSACNMLPQTDPQIPYDDSDGRHTYSVIPITALLPTATSSPKVSRRATDTSLGSPSKKQAVSGTGATRDRRKFALRRQAIYAEYGFQIALPDSDSESSVKMLASPSKKGRAVVQGRAASASAYVTGAATGLGAGMLGGGSRWALSESGPGTGSHLGLSLSGSAGSTGSLRGLTEKDTGASTGAADASLAVSESSASGGDDLRERLFVSTNSTMALHGVLAHDRLERLSVQDDILGATRHTLVDSNSGSDLTSHGGLTTSTPPPSLVRARASERRTLAVGISTSDSVAGFGSRLGLGSGPSVGSGEYGPSLHDNLQLLSATWASSLRTPTHNAGPTGTGLGGWAPLRITKRNPTPIQSRAELSRGEKARLSVSRSERSARLSAWEVDPGHHPILRELVDEVDRAIEQWRRVGQMRMYF</sequence>
<feature type="region of interest" description="Disordered" evidence="1">
    <location>
        <begin position="45"/>
        <end position="130"/>
    </location>
</feature>
<dbReference type="EMBL" id="JAPEVG010000246">
    <property type="protein sequence ID" value="KAJ8472775.1"/>
    <property type="molecule type" value="Genomic_DNA"/>
</dbReference>
<feature type="region of interest" description="Disordered" evidence="1">
    <location>
        <begin position="344"/>
        <end position="375"/>
    </location>
</feature>
<reference evidence="2" key="1">
    <citation type="submission" date="2022-11" db="EMBL/GenBank/DDBJ databases">
        <title>Genome Sequence of Cubamyces cubensis.</title>
        <authorList>
            <person name="Buettner E."/>
        </authorList>
    </citation>
    <scope>NUCLEOTIDE SEQUENCE</scope>
    <source>
        <strain evidence="2">MPL-01</strain>
    </source>
</reference>
<feature type="compositionally biased region" description="Polar residues" evidence="1">
    <location>
        <begin position="550"/>
        <end position="565"/>
    </location>
</feature>
<evidence type="ECO:0000256" key="1">
    <source>
        <dbReference type="SAM" id="MobiDB-lite"/>
    </source>
</evidence>
<feature type="compositionally biased region" description="Polar residues" evidence="1">
    <location>
        <begin position="355"/>
        <end position="371"/>
    </location>
</feature>